<name>A0ABS5WG42_9FLAO</name>
<gene>
    <name evidence="1" type="ORF">HW347_11660</name>
</gene>
<keyword evidence="2" id="KW-1185">Reference proteome</keyword>
<dbReference type="Proteomes" id="UP000740413">
    <property type="component" value="Unassembled WGS sequence"/>
</dbReference>
<organism evidence="1 2">
    <name type="scientific">Zobellia barbeyronii</name>
    <dbReference type="NCBI Taxonomy" id="2748009"/>
    <lineage>
        <taxon>Bacteria</taxon>
        <taxon>Pseudomonadati</taxon>
        <taxon>Bacteroidota</taxon>
        <taxon>Flavobacteriia</taxon>
        <taxon>Flavobacteriales</taxon>
        <taxon>Flavobacteriaceae</taxon>
        <taxon>Zobellia</taxon>
    </lineage>
</organism>
<accession>A0ABS5WG42</accession>
<evidence type="ECO:0000313" key="2">
    <source>
        <dbReference type="Proteomes" id="UP000740413"/>
    </source>
</evidence>
<dbReference type="RefSeq" id="WP_214612009.1">
    <property type="nucleotide sequence ID" value="NZ_JACATN010000003.1"/>
</dbReference>
<comment type="caution">
    <text evidence="1">The sequence shown here is derived from an EMBL/GenBank/DDBJ whole genome shotgun (WGS) entry which is preliminary data.</text>
</comment>
<sequence>MKPLVITLISFWFLCCSTDKEKMLAAESDAASFLSDTAGVIGVTISGKENSYTFDTTVQSPDTGCDQYADWWEVVDLKGNLIYRRILTHSHVDEQPFSRSGTSIPLEKNTQVYIRIHINSLGYASEVQKGSVENGFMKTELDVEFAKELEKVEPLPSGCAF</sequence>
<evidence type="ECO:0000313" key="1">
    <source>
        <dbReference type="EMBL" id="MBT2161923.1"/>
    </source>
</evidence>
<reference evidence="1 2" key="1">
    <citation type="submission" date="2020-06" db="EMBL/GenBank/DDBJ databases">
        <authorList>
            <person name="Isaeva M.P."/>
            <person name="Chernysheva N.Y."/>
        </authorList>
    </citation>
    <scope>NUCLEOTIDE SEQUENCE [LARGE SCALE GENOMIC DNA]</scope>
    <source>
        <strain evidence="1 2">KMM 6746</strain>
    </source>
</reference>
<dbReference type="EMBL" id="JACATN010000003">
    <property type="protein sequence ID" value="MBT2161923.1"/>
    <property type="molecule type" value="Genomic_DNA"/>
</dbReference>
<reference evidence="2" key="2">
    <citation type="submission" date="2023-07" db="EMBL/GenBank/DDBJ databases">
        <title>Zobellia barbeyronii sp. nov., a new marine flavobacterium, isolated from green and red algae.</title>
        <authorList>
            <person name="Nedashkovskaya O.I."/>
            <person name="Otstavnykh N."/>
            <person name="Zhukova N."/>
            <person name="Guzev K."/>
            <person name="Chausova V."/>
            <person name="Tekutyeva L."/>
            <person name="Mikhailov V."/>
            <person name="Isaeva M."/>
        </authorList>
    </citation>
    <scope>NUCLEOTIDE SEQUENCE [LARGE SCALE GENOMIC DNA]</scope>
    <source>
        <strain evidence="2">KMM 6746</strain>
    </source>
</reference>
<protein>
    <recommendedName>
        <fullName evidence="3">Lipoprotein</fullName>
    </recommendedName>
</protein>
<evidence type="ECO:0008006" key="3">
    <source>
        <dbReference type="Google" id="ProtNLM"/>
    </source>
</evidence>
<proteinExistence type="predicted"/>